<accession>A0AAD0RRZ4</accession>
<dbReference type="AlphaFoldDB" id="A0AAD0RRZ4"/>
<proteinExistence type="predicted"/>
<gene>
    <name evidence="2" type="ORF">D1345_12245</name>
</gene>
<protein>
    <recommendedName>
        <fullName evidence="4">WD40 repeat domain-containing protein</fullName>
    </recommendedName>
</protein>
<reference evidence="2 3" key="1">
    <citation type="submission" date="2018-08" db="EMBL/GenBank/DDBJ databases">
        <title>Complete genome sequence of JP2-74.</title>
        <authorList>
            <person name="Wu L."/>
        </authorList>
    </citation>
    <scope>NUCLEOTIDE SEQUENCE [LARGE SCALE GENOMIC DNA]</scope>
    <source>
        <strain evidence="2 3">JP2-74</strain>
    </source>
</reference>
<name>A0AAD0RRZ4_9NEIS</name>
<feature type="signal peptide" evidence="1">
    <location>
        <begin position="1"/>
        <end position="21"/>
    </location>
</feature>
<evidence type="ECO:0000313" key="2">
    <source>
        <dbReference type="EMBL" id="AXT46919.1"/>
    </source>
</evidence>
<dbReference type="SUPFAM" id="SSF50969">
    <property type="entry name" value="YVTN repeat-like/Quinoprotein amine dehydrogenase"/>
    <property type="match status" value="1"/>
</dbReference>
<keyword evidence="1" id="KW-0732">Signal</keyword>
<feature type="chain" id="PRO_5041937271" description="WD40 repeat domain-containing protein" evidence="1">
    <location>
        <begin position="22"/>
        <end position="508"/>
    </location>
</feature>
<sequence length="508" mass="55203">MSKTFASLLMLAALCAPVAAATKPGVVLLKERYPEKLSYDGSAQLLSAGDGELNDSVMGLIDALKLRFPWHELWALRSANGLTLRQGRTEAALPLPKGSYFTTSYVAMSRDGLTLAFGTGRDGKLEAVRWRRGGALETLVPEGQAWLSGVTGISADGRTVIGWLLSDEKAMLRGFQWVEGKGFSLLPEPMSLPLALSADGAVTAGLALRGNLDMLRRMRWMQDFMNESPLMSEGEVTKLRVSGVHPGRGDVAGSFKHADTGVWYGFVWNPDEGKPSRREPLPWLTETEGKATGAQRDAQVLAWAGMSDEDGNIFMESDAVRWRAGEGVSVIRAKSVLEGLSADGRTVFVSFNRESDHSRAFVQISPEGEVDLEAVVRAETRKESLEMFLRSVSEDGRYLWLNSFTADGTFPLRLENGKLAPFSPVMGDLTLTAFSQDGRVLAGTSTQPEQGGYATLRWHFGAPKTQRLFCPGEERSSSHIVMSGDGKVVAAGQEKHGKVHTCLFGPLD</sequence>
<dbReference type="InterPro" id="IPR011044">
    <property type="entry name" value="Quino_amine_DH_bsu"/>
</dbReference>
<evidence type="ECO:0000313" key="3">
    <source>
        <dbReference type="Proteomes" id="UP000259465"/>
    </source>
</evidence>
<dbReference type="Proteomes" id="UP000259465">
    <property type="component" value="Chromosome"/>
</dbReference>
<evidence type="ECO:0008006" key="4">
    <source>
        <dbReference type="Google" id="ProtNLM"/>
    </source>
</evidence>
<dbReference type="KEGG" id="crz:D1345_12245"/>
<dbReference type="EMBL" id="CP031968">
    <property type="protein sequence ID" value="AXT46919.1"/>
    <property type="molecule type" value="Genomic_DNA"/>
</dbReference>
<keyword evidence="3" id="KW-1185">Reference proteome</keyword>
<dbReference type="RefSeq" id="WP_118267846.1">
    <property type="nucleotide sequence ID" value="NZ_CP031968.1"/>
</dbReference>
<evidence type="ECO:0000256" key="1">
    <source>
        <dbReference type="SAM" id="SignalP"/>
    </source>
</evidence>
<organism evidence="2 3">
    <name type="scientific">Chromobacterium rhizoryzae</name>
    <dbReference type="NCBI Taxonomy" id="1778675"/>
    <lineage>
        <taxon>Bacteria</taxon>
        <taxon>Pseudomonadati</taxon>
        <taxon>Pseudomonadota</taxon>
        <taxon>Betaproteobacteria</taxon>
        <taxon>Neisseriales</taxon>
        <taxon>Chromobacteriaceae</taxon>
        <taxon>Chromobacterium</taxon>
    </lineage>
</organism>